<dbReference type="PANTHER" id="PTHR12459:SF15">
    <property type="entry name" value="TRANSMEMBRANE PROTEIN 135"/>
    <property type="match status" value="1"/>
</dbReference>
<proteinExistence type="predicted"/>
<dbReference type="EMBL" id="CDPU01000003">
    <property type="protein sequence ID" value="CEO45722.1"/>
    <property type="molecule type" value="Genomic_DNA"/>
</dbReference>
<sequence>MSLDRKIGHELRQAISKSTPGQAAGLIALLSLPPALRPLVRAYVTGYATTVGPRLLALIVSHISRKRRKSSKLSKTEETPSLIRPLLHIIATGFEPQRFPTFCAVVAGGSTLLLKPFFILLTRSFKNLSGIARLRYASLTIQPSRPFLTIQRLARWISAFISAWLGMRLLHQKRGSASTTPSANGSSLELWISSLESYGPGIVTGAAKLTSGQRQTEELTGYLTDPSIFVVSCAFIMWSWFYYPNNLPRSYQKWITSAAMLDMRLIEALRRCKFNELRYGEDTGQASLLGPMCVGLDMPAVWGDPAKTIPYPCEVVHMKRGQSCEAHAISRLARSWKWAMYTYLPLALAFKVRKLEKKQLLKAFISASRSSLFLGSFITIFYYTICLARTRIGPYINGRSTEACQRMDGGICVGLGCGLCGWSILIETASRRKDMALFVAPRALATILPRKYSSEKQYKETLAFAASAAVISTCVLENPKRVRGVFGRLLNSIMRT</sequence>
<reference evidence="2" key="1">
    <citation type="submission" date="2015-01" db="EMBL/GenBank/DDBJ databases">
        <authorList>
            <person name="Durling Mikael"/>
        </authorList>
    </citation>
    <scope>NUCLEOTIDE SEQUENCE</scope>
</reference>
<keyword evidence="1" id="KW-0812">Transmembrane</keyword>
<accession>A0A0B7JR12</accession>
<protein>
    <recommendedName>
        <fullName evidence="3">Integral membrane protein</fullName>
    </recommendedName>
</protein>
<dbReference type="AlphaFoldDB" id="A0A0B7JR12"/>
<name>A0A0B7JR12_BIOOC</name>
<dbReference type="PANTHER" id="PTHR12459">
    <property type="entry name" value="TRANSMEMBRANE PROTEIN 135-RELATED"/>
    <property type="match status" value="1"/>
</dbReference>
<keyword evidence="1" id="KW-1133">Transmembrane helix</keyword>
<evidence type="ECO:0000256" key="1">
    <source>
        <dbReference type="SAM" id="Phobius"/>
    </source>
</evidence>
<evidence type="ECO:0008006" key="3">
    <source>
        <dbReference type="Google" id="ProtNLM"/>
    </source>
</evidence>
<gene>
    <name evidence="2" type="ORF">BN869_000001777_1</name>
</gene>
<keyword evidence="1" id="KW-0472">Membrane</keyword>
<feature type="transmembrane region" description="Helical" evidence="1">
    <location>
        <begin position="226"/>
        <end position="243"/>
    </location>
</feature>
<feature type="transmembrane region" description="Helical" evidence="1">
    <location>
        <begin position="360"/>
        <end position="383"/>
    </location>
</feature>
<dbReference type="InterPro" id="IPR026749">
    <property type="entry name" value="Tmem135"/>
</dbReference>
<evidence type="ECO:0000313" key="2">
    <source>
        <dbReference type="EMBL" id="CEO45722.1"/>
    </source>
</evidence>
<organism evidence="2">
    <name type="scientific">Bionectria ochroleuca</name>
    <name type="common">Gliocladium roseum</name>
    <dbReference type="NCBI Taxonomy" id="29856"/>
    <lineage>
        <taxon>Eukaryota</taxon>
        <taxon>Fungi</taxon>
        <taxon>Dikarya</taxon>
        <taxon>Ascomycota</taxon>
        <taxon>Pezizomycotina</taxon>
        <taxon>Sordariomycetes</taxon>
        <taxon>Hypocreomycetidae</taxon>
        <taxon>Hypocreales</taxon>
        <taxon>Bionectriaceae</taxon>
        <taxon>Clonostachys</taxon>
    </lineage>
</organism>